<dbReference type="KEGG" id="strr:EKD16_16520"/>
<accession>A0A4P6Q3D9</accession>
<name>A0A4P6Q3D9_9ACTN</name>
<reference evidence="2 3" key="1">
    <citation type="submission" date="2019-02" db="EMBL/GenBank/DDBJ databases">
        <authorList>
            <person name="Khodamoradi S."/>
            <person name="Hahnke R.L."/>
            <person name="Kaempfer P."/>
            <person name="Schumann P."/>
            <person name="Rohde M."/>
            <person name="Steinert M."/>
            <person name="Luzhetskyy A."/>
            <person name="Wink J."/>
            <person name="Ruckert C."/>
        </authorList>
    </citation>
    <scope>NUCLEOTIDE SEQUENCE [LARGE SCALE GENOMIC DNA]</scope>
    <source>
        <strain evidence="2 3">M2</strain>
    </source>
</reference>
<evidence type="ECO:0000313" key="3">
    <source>
        <dbReference type="Proteomes" id="UP000292235"/>
    </source>
</evidence>
<feature type="region of interest" description="Disordered" evidence="1">
    <location>
        <begin position="1"/>
        <end position="25"/>
    </location>
</feature>
<dbReference type="Gene3D" id="3.40.50.1400">
    <property type="match status" value="1"/>
</dbReference>
<proteinExistence type="predicted"/>
<evidence type="ECO:0000256" key="1">
    <source>
        <dbReference type="SAM" id="MobiDB-lite"/>
    </source>
</evidence>
<organism evidence="2 3">
    <name type="scientific">Streptomonospora litoralis</name>
    <dbReference type="NCBI Taxonomy" id="2498135"/>
    <lineage>
        <taxon>Bacteria</taxon>
        <taxon>Bacillati</taxon>
        <taxon>Actinomycetota</taxon>
        <taxon>Actinomycetes</taxon>
        <taxon>Streptosporangiales</taxon>
        <taxon>Nocardiopsidaceae</taxon>
        <taxon>Streptomonospora</taxon>
    </lineage>
</organism>
<dbReference type="EMBL" id="CP036455">
    <property type="protein sequence ID" value="QBI55073.1"/>
    <property type="molecule type" value="Genomic_DNA"/>
</dbReference>
<dbReference type="AlphaFoldDB" id="A0A4P6Q3D9"/>
<dbReference type="Proteomes" id="UP000292235">
    <property type="component" value="Chromosome"/>
</dbReference>
<protein>
    <recommendedName>
        <fullName evidence="4">Cobalamin biosynthesis protein CbiX</fullName>
    </recommendedName>
</protein>
<dbReference type="OrthoDB" id="4323079at2"/>
<feature type="region of interest" description="Disordered" evidence="1">
    <location>
        <begin position="283"/>
        <end position="304"/>
    </location>
</feature>
<keyword evidence="3" id="KW-1185">Reference proteome</keyword>
<evidence type="ECO:0008006" key="4">
    <source>
        <dbReference type="Google" id="ProtNLM"/>
    </source>
</evidence>
<sequence length="304" mass="31616">MQNPDRLPPRDLPRRRSGRHRNPLSFDSWVGTPTLVLAVPAGAPEAGGSDSAADAEIGEQMADLVRSYRPEVTIRHGRAADLAESLGDLEAREEHPLRGVVVPLVTAPHQATSEAVAASVQESGADVRITEALGPHPMLAEILHLRLAESGFVRADRMRLISVVAPGTQMTDGVVVGAVGGAEAVSAAGVTAVLLAARLGITVLPADLEDEASLQEAFDQMSAAGCARPVIAPSVVGPEFSAERLEESAQRYGARTSAPLGAGSTLAKIAALRYAEVLNSLGSEAPPTAEDIPAPVGSRHRPEN</sequence>
<evidence type="ECO:0000313" key="2">
    <source>
        <dbReference type="EMBL" id="QBI55073.1"/>
    </source>
</evidence>
<gene>
    <name evidence="2" type="ORF">EKD16_16520</name>
</gene>
<dbReference type="RefSeq" id="WP_131102647.1">
    <property type="nucleotide sequence ID" value="NZ_CP036455.1"/>
</dbReference>